<dbReference type="InterPro" id="IPR036947">
    <property type="entry name" value="POLO_box_dom_sf"/>
</dbReference>
<evidence type="ECO:0000313" key="11">
    <source>
        <dbReference type="EMBL" id="CRZ05128.1"/>
    </source>
</evidence>
<evidence type="ECO:0000256" key="7">
    <source>
        <dbReference type="PROSITE-ProRule" id="PRU10141"/>
    </source>
</evidence>
<dbReference type="SUPFAM" id="SSF56112">
    <property type="entry name" value="Protein kinase-like (PK-like)"/>
    <property type="match status" value="1"/>
</dbReference>
<feature type="domain" description="POLO box" evidence="10">
    <location>
        <begin position="479"/>
        <end position="559"/>
    </location>
</feature>
<feature type="binding site" evidence="7">
    <location>
        <position position="57"/>
    </location>
    <ligand>
        <name>ATP</name>
        <dbReference type="ChEBI" id="CHEBI:30616"/>
    </ligand>
</feature>
<keyword evidence="2 8" id="KW-0808">Transferase</keyword>
<dbReference type="AlphaFoldDB" id="A0A0H5QSX7"/>
<comment type="similarity">
    <text evidence="8">Belongs to the protein kinase superfamily. Ser/Thr protein kinase family. CDC5/Polo subfamily.</text>
</comment>
<dbReference type="PROSITE" id="PS50078">
    <property type="entry name" value="POLO_BOX"/>
    <property type="match status" value="2"/>
</dbReference>
<evidence type="ECO:0000256" key="8">
    <source>
        <dbReference type="RuleBase" id="RU361162"/>
    </source>
</evidence>
<dbReference type="SUPFAM" id="SSF82615">
    <property type="entry name" value="Polo-box domain"/>
    <property type="match status" value="2"/>
</dbReference>
<dbReference type="Gene3D" id="1.10.510.10">
    <property type="entry name" value="Transferase(Phosphotransferase) domain 1"/>
    <property type="match status" value="1"/>
</dbReference>
<dbReference type="InterPro" id="IPR000719">
    <property type="entry name" value="Prot_kinase_dom"/>
</dbReference>
<dbReference type="Gene3D" id="3.30.200.20">
    <property type="entry name" value="Phosphorylase Kinase, domain 1"/>
    <property type="match status" value="1"/>
</dbReference>
<dbReference type="CDD" id="cd14099">
    <property type="entry name" value="STKc_PLK"/>
    <property type="match status" value="1"/>
</dbReference>
<dbReference type="PROSITE" id="PS50011">
    <property type="entry name" value="PROTEIN_KINASE_DOM"/>
    <property type="match status" value="1"/>
</dbReference>
<dbReference type="PANTHER" id="PTHR24345">
    <property type="entry name" value="SERINE/THREONINE-PROTEIN KINASE PLK"/>
    <property type="match status" value="1"/>
</dbReference>
<dbReference type="InterPro" id="IPR033695">
    <property type="entry name" value="POLO_box_2"/>
</dbReference>
<dbReference type="PANTHER" id="PTHR24345:SF0">
    <property type="entry name" value="CELL CYCLE SERINE_THREONINE-PROTEIN KINASE CDC5_MSD2"/>
    <property type="match status" value="1"/>
</dbReference>
<dbReference type="PROSITE" id="PS00108">
    <property type="entry name" value="PROTEIN_KINASE_ST"/>
    <property type="match status" value="1"/>
</dbReference>
<dbReference type="SMART" id="SM00220">
    <property type="entry name" value="S_TKc"/>
    <property type="match status" value="1"/>
</dbReference>
<dbReference type="InterPro" id="IPR033701">
    <property type="entry name" value="POLO_box_1"/>
</dbReference>
<protein>
    <recommendedName>
        <fullName evidence="8">Serine/threonine-protein kinase PLK</fullName>
        <ecNumber evidence="8">2.7.11.21</ecNumber>
    </recommendedName>
    <alternativeName>
        <fullName evidence="8">Polo-like kinase</fullName>
    </alternativeName>
</protein>
<accession>A0A0H5QSX7</accession>
<reference evidence="11" key="1">
    <citation type="submission" date="2015-04" db="EMBL/GenBank/DDBJ databases">
        <title>The genome sequence of the plant pathogenic Rhizarian Plasmodiophora brassicae reveals insights in its biotrophic life cycle and the origin of chitin synthesis.</title>
        <authorList>
            <person name="Schwelm A."/>
            <person name="Fogelqvist J."/>
            <person name="Knaust A."/>
            <person name="Julke S."/>
            <person name="Lilja T."/>
            <person name="Dhandapani V."/>
            <person name="Bonilla-Rosso G."/>
            <person name="Karlsson M."/>
            <person name="Shevchenko A."/>
            <person name="Choi S.R."/>
            <person name="Kim H.G."/>
            <person name="Park J.Y."/>
            <person name="Lim Y.P."/>
            <person name="Ludwig-Muller J."/>
            <person name="Dixelius C."/>
        </authorList>
    </citation>
    <scope>NUCLEOTIDE SEQUENCE</scope>
    <source>
        <tissue evidence="11">Potato root galls</tissue>
    </source>
</reference>
<dbReference type="Pfam" id="PF00069">
    <property type="entry name" value="Pkinase"/>
    <property type="match status" value="1"/>
</dbReference>
<dbReference type="GO" id="GO:0005634">
    <property type="term" value="C:nucleus"/>
    <property type="evidence" value="ECO:0007669"/>
    <property type="project" value="TreeGrafter"/>
</dbReference>
<evidence type="ECO:0000256" key="5">
    <source>
        <dbReference type="ARBA" id="ARBA00022777"/>
    </source>
</evidence>
<sequence>MASNVLRQGDVITERNANNGDRTYTVGPFLGKGGFAMCYEMTTSYSFKTLAGKVVAKASLNNAVAKTKLINEIRIHRNLSHPGIVKFIHFFEDADNVYILLERCKHQSLMELVKARGRLTQPEVQYYIMQILDVLEYLKDQKVIHRDVKLGNLFLHDNLRIKMGDFGLAAKLLESEERKTTICGTPNYIAPEILDNVNGGHSFEVDVWSLGVITYTMLIGKPPFETTNLKETYSRIRANNYEYPVAIAVSASAKDIISRMLVLEPTRRASISQIRSHPFFSFAKVPVSLPISALKSNPFQNASLQMKDGLSSESNKENCKTYISNHAYLSKLKGDLATVQRAIDKSFNTADVVEENNCARECIKKQQRHSSGAVWNGCTTVVKVLNYAEKYGVGYLTSAGCIGVYFNDGTKIILTSNALTFTYYERHCDAGLVHSFQEGALYVVPTLEKKVTLLRHFRKHLLPHQVLIQTTMSSEKTVYVRKWASSKRSILFLLSNGLIQVIFADKSELAIDTRRVVRYTDKTGFVIIRYLDQGNSDEERPDMCRRLDYTRDMLNQLSR</sequence>
<dbReference type="GO" id="GO:0005524">
    <property type="term" value="F:ATP binding"/>
    <property type="evidence" value="ECO:0007669"/>
    <property type="project" value="UniProtKB-UniRule"/>
</dbReference>
<dbReference type="Gene3D" id="3.30.1120.30">
    <property type="entry name" value="POLO box domain"/>
    <property type="match status" value="2"/>
</dbReference>
<keyword evidence="3" id="KW-0677">Repeat</keyword>
<evidence type="ECO:0000256" key="6">
    <source>
        <dbReference type="ARBA" id="ARBA00022840"/>
    </source>
</evidence>
<dbReference type="GO" id="GO:0004674">
    <property type="term" value="F:protein serine/threonine kinase activity"/>
    <property type="evidence" value="ECO:0007669"/>
    <property type="project" value="UniProtKB-KW"/>
</dbReference>
<dbReference type="InterPro" id="IPR017441">
    <property type="entry name" value="Protein_kinase_ATP_BS"/>
</dbReference>
<evidence type="ECO:0000256" key="2">
    <source>
        <dbReference type="ARBA" id="ARBA00022679"/>
    </source>
</evidence>
<name>A0A0H5QSX7_9EUKA</name>
<keyword evidence="1 8" id="KW-0723">Serine/threonine-protein kinase</keyword>
<dbReference type="EMBL" id="HACM01004686">
    <property type="protein sequence ID" value="CRZ05128.1"/>
    <property type="molecule type" value="Transcribed_RNA"/>
</dbReference>
<dbReference type="FunFam" id="3.30.200.20:FF:000091">
    <property type="entry name" value="Serine/threonine-protein kinase PLK"/>
    <property type="match status" value="1"/>
</dbReference>
<feature type="domain" description="Protein kinase" evidence="9">
    <location>
        <begin position="24"/>
        <end position="280"/>
    </location>
</feature>
<evidence type="ECO:0000256" key="1">
    <source>
        <dbReference type="ARBA" id="ARBA00022527"/>
    </source>
</evidence>
<organism evidence="11">
    <name type="scientific">Spongospora subterranea</name>
    <dbReference type="NCBI Taxonomy" id="70186"/>
    <lineage>
        <taxon>Eukaryota</taxon>
        <taxon>Sar</taxon>
        <taxon>Rhizaria</taxon>
        <taxon>Endomyxa</taxon>
        <taxon>Phytomyxea</taxon>
        <taxon>Plasmodiophorida</taxon>
        <taxon>Plasmodiophoridae</taxon>
        <taxon>Spongospora</taxon>
    </lineage>
</organism>
<comment type="catalytic activity">
    <reaction evidence="8">
        <text>L-threonyl-[protein] + ATP = O-phospho-L-threonyl-[protein] + ADP + H(+)</text>
        <dbReference type="Rhea" id="RHEA:46608"/>
        <dbReference type="Rhea" id="RHEA-COMP:11060"/>
        <dbReference type="Rhea" id="RHEA-COMP:11605"/>
        <dbReference type="ChEBI" id="CHEBI:15378"/>
        <dbReference type="ChEBI" id="CHEBI:30013"/>
        <dbReference type="ChEBI" id="CHEBI:30616"/>
        <dbReference type="ChEBI" id="CHEBI:61977"/>
        <dbReference type="ChEBI" id="CHEBI:456216"/>
        <dbReference type="EC" id="2.7.11.21"/>
    </reaction>
</comment>
<evidence type="ECO:0000256" key="4">
    <source>
        <dbReference type="ARBA" id="ARBA00022741"/>
    </source>
</evidence>
<evidence type="ECO:0000259" key="10">
    <source>
        <dbReference type="PROSITE" id="PS50078"/>
    </source>
</evidence>
<dbReference type="PROSITE" id="PS00107">
    <property type="entry name" value="PROTEIN_KINASE_ATP"/>
    <property type="match status" value="1"/>
</dbReference>
<dbReference type="InterPro" id="IPR008271">
    <property type="entry name" value="Ser/Thr_kinase_AS"/>
</dbReference>
<dbReference type="InterPro" id="IPR011009">
    <property type="entry name" value="Kinase-like_dom_sf"/>
</dbReference>
<keyword evidence="6 7" id="KW-0067">ATP-binding</keyword>
<dbReference type="CDD" id="cd13117">
    <property type="entry name" value="POLO_box_2"/>
    <property type="match status" value="1"/>
</dbReference>
<evidence type="ECO:0000256" key="3">
    <source>
        <dbReference type="ARBA" id="ARBA00022737"/>
    </source>
</evidence>
<keyword evidence="4 7" id="KW-0547">Nucleotide-binding</keyword>
<dbReference type="InterPro" id="IPR000959">
    <property type="entry name" value="POLO_box_dom"/>
</dbReference>
<evidence type="ECO:0000259" key="9">
    <source>
        <dbReference type="PROSITE" id="PS50011"/>
    </source>
</evidence>
<dbReference type="Pfam" id="PF00659">
    <property type="entry name" value="POLO_box"/>
    <property type="match status" value="2"/>
</dbReference>
<dbReference type="EC" id="2.7.11.21" evidence="8"/>
<dbReference type="FunFam" id="1.10.510.10:FF:000571">
    <property type="entry name" value="Maternal embryonic leucine zipper kinase"/>
    <property type="match status" value="1"/>
</dbReference>
<proteinExistence type="inferred from homology"/>
<feature type="domain" description="POLO box" evidence="10">
    <location>
        <begin position="380"/>
        <end position="463"/>
    </location>
</feature>
<dbReference type="CDD" id="cd13118">
    <property type="entry name" value="POLO_box_1"/>
    <property type="match status" value="1"/>
</dbReference>
<keyword evidence="5 8" id="KW-0418">Kinase</keyword>